<keyword evidence="2" id="KW-0808">Transferase</keyword>
<dbReference type="AlphaFoldDB" id="A0A8J5C0U5"/>
<protein>
    <submittedName>
        <fullName evidence="3">Uncharacterized protein</fullName>
    </submittedName>
</protein>
<dbReference type="Pfam" id="PF00201">
    <property type="entry name" value="UDPGT"/>
    <property type="match status" value="1"/>
</dbReference>
<comment type="caution">
    <text evidence="3">The sequence shown here is derived from an EMBL/GenBank/DDBJ whole genome shotgun (WGS) entry which is preliminary data.</text>
</comment>
<dbReference type="EMBL" id="JACMSC010000097">
    <property type="protein sequence ID" value="KAG6467002.1"/>
    <property type="molecule type" value="Genomic_DNA"/>
</dbReference>
<name>A0A8J5C0U5_ZINOF</name>
<dbReference type="FunFam" id="3.40.50.2000:FF:000064">
    <property type="entry name" value="Glycosyltransferase"/>
    <property type="match status" value="1"/>
</dbReference>
<organism evidence="3 4">
    <name type="scientific">Zingiber officinale</name>
    <name type="common">Ginger</name>
    <name type="synonym">Amomum zingiber</name>
    <dbReference type="NCBI Taxonomy" id="94328"/>
    <lineage>
        <taxon>Eukaryota</taxon>
        <taxon>Viridiplantae</taxon>
        <taxon>Streptophyta</taxon>
        <taxon>Embryophyta</taxon>
        <taxon>Tracheophyta</taxon>
        <taxon>Spermatophyta</taxon>
        <taxon>Magnoliopsida</taxon>
        <taxon>Liliopsida</taxon>
        <taxon>Zingiberales</taxon>
        <taxon>Zingiberaceae</taxon>
        <taxon>Zingiber</taxon>
    </lineage>
</organism>
<dbReference type="InterPro" id="IPR002213">
    <property type="entry name" value="UDP_glucos_trans"/>
</dbReference>
<evidence type="ECO:0000313" key="3">
    <source>
        <dbReference type="EMBL" id="KAG6467002.1"/>
    </source>
</evidence>
<reference evidence="3 4" key="1">
    <citation type="submission" date="2020-08" db="EMBL/GenBank/DDBJ databases">
        <title>Plant Genome Project.</title>
        <authorList>
            <person name="Zhang R.-G."/>
        </authorList>
    </citation>
    <scope>NUCLEOTIDE SEQUENCE [LARGE SCALE GENOMIC DNA]</scope>
    <source>
        <tissue evidence="3">Rhizome</tissue>
    </source>
</reference>
<comment type="similarity">
    <text evidence="1">Belongs to the UDP-glycosyltransferase family.</text>
</comment>
<dbReference type="OrthoDB" id="5835829at2759"/>
<accession>A0A8J5C0U5</accession>
<dbReference type="PANTHER" id="PTHR48047">
    <property type="entry name" value="GLYCOSYLTRANSFERASE"/>
    <property type="match status" value="1"/>
</dbReference>
<dbReference type="PANTHER" id="PTHR48047:SF8">
    <property type="entry name" value="FLAVONOL 3-O-GLUCOSYLTRANSFERASE UGT89B1"/>
    <property type="match status" value="1"/>
</dbReference>
<evidence type="ECO:0000256" key="1">
    <source>
        <dbReference type="ARBA" id="ARBA00009995"/>
    </source>
</evidence>
<proteinExistence type="inferred from homology"/>
<gene>
    <name evidence="3" type="ORF">ZIOFF_075186</name>
</gene>
<dbReference type="Proteomes" id="UP000734854">
    <property type="component" value="Unassembled WGS sequence"/>
</dbReference>
<sequence>MLGQFSKKSTRDREMADERRVHLLLVPFPAAGHMLPLLDLARLLSESFHPAVIVTVAVTPKNVSLLAARCPAAAPFVLPFPSDPAILPGVENAHEDPSTDIRLLMCAFAGLHLPLLRWGQDHHPTALLSDYFCSWTNRLAAELGVPRLVFCPSGALCLSLVHSLWRRMPKRNNPKDPVEPLLFPDLPGSPLYPWRHITTIYRPYVEGDSLSEFAKEMYLANARSWGFVFNTFAELERTYLQHLRRDPGHARVWAVGPVALPPGTSAGLDEQLAAWLGRSPEGSVVYVAFGSVAKLSPAQAEALAAGLEGSGVRFVWATRGAVAMPMGFEERVAGRGLVLTGWAPQVAILNHAAVGAFISHCGWNSVLEAVAAGVSLLTWPMAADQFFNARLLEEEIGTAVRACEGGEEAVPEPEELARLVAEAVGEAGRARRQKAQELGRKAAEAVSEGGSSAGDLADLVDELSKVAIDQTVGEQRI</sequence>
<dbReference type="CDD" id="cd03784">
    <property type="entry name" value="GT1_Gtf-like"/>
    <property type="match status" value="1"/>
</dbReference>
<evidence type="ECO:0000256" key="2">
    <source>
        <dbReference type="ARBA" id="ARBA00022679"/>
    </source>
</evidence>
<keyword evidence="4" id="KW-1185">Reference proteome</keyword>
<dbReference type="GO" id="GO:0035251">
    <property type="term" value="F:UDP-glucosyltransferase activity"/>
    <property type="evidence" value="ECO:0007669"/>
    <property type="project" value="TreeGrafter"/>
</dbReference>
<evidence type="ECO:0000313" key="4">
    <source>
        <dbReference type="Proteomes" id="UP000734854"/>
    </source>
</evidence>